<dbReference type="InterPro" id="IPR033729">
    <property type="entry name" value="SerRS_core"/>
</dbReference>
<dbReference type="PANTHER" id="PTHR43697">
    <property type="entry name" value="SERYL-TRNA SYNTHETASE"/>
    <property type="match status" value="1"/>
</dbReference>
<dbReference type="SUPFAM" id="SSF55681">
    <property type="entry name" value="Class II aaRS and biotin synthetases"/>
    <property type="match status" value="1"/>
</dbReference>
<keyword evidence="7 12" id="KW-0067">ATP-binding</keyword>
<dbReference type="EMBL" id="LOPW02000010">
    <property type="protein sequence ID" value="POG55359.1"/>
    <property type="molecule type" value="Genomic_DNA"/>
</dbReference>
<dbReference type="InterPro" id="IPR002317">
    <property type="entry name" value="Ser-tRNA-ligase_type_1"/>
</dbReference>
<evidence type="ECO:0000256" key="8">
    <source>
        <dbReference type="ARBA" id="ARBA00022917"/>
    </source>
</evidence>
<dbReference type="CDD" id="cd00770">
    <property type="entry name" value="SerRS_core"/>
    <property type="match status" value="1"/>
</dbReference>
<comment type="similarity">
    <text evidence="3 12">Belongs to the class-II aminoacyl-tRNA synthetase family. Type-1 seryl-tRNA synthetase subfamily.</text>
</comment>
<accession>A0A2P4NQG5</accession>
<evidence type="ECO:0000313" key="17">
    <source>
        <dbReference type="EMBL" id="POG55359.1"/>
    </source>
</evidence>
<dbReference type="PROSITE" id="PS50862">
    <property type="entry name" value="AA_TRNA_LIGASE_II"/>
    <property type="match status" value="1"/>
</dbReference>
<keyword evidence="9 12" id="KW-0030">Aminoacyl-tRNA synthetase</keyword>
<keyword evidence="18" id="KW-1185">Reference proteome</keyword>
<dbReference type="GO" id="GO:0016260">
    <property type="term" value="P:selenocysteine biosynthetic process"/>
    <property type="evidence" value="ECO:0007669"/>
    <property type="project" value="UniProtKB-UniRule"/>
</dbReference>
<feature type="binding site" evidence="12">
    <location>
        <begin position="242"/>
        <end position="244"/>
    </location>
    <ligand>
        <name>L-serine</name>
        <dbReference type="ChEBI" id="CHEBI:33384"/>
    </ligand>
</feature>
<comment type="subcellular location">
    <subcellularLocation>
        <location evidence="1 12">Cytoplasm</location>
    </subcellularLocation>
</comment>
<evidence type="ECO:0000256" key="13">
    <source>
        <dbReference type="PIRSR" id="PIRSR001529-1"/>
    </source>
</evidence>
<dbReference type="InterPro" id="IPR015866">
    <property type="entry name" value="Ser-tRNA-synth_1_N"/>
</dbReference>
<dbReference type="SUPFAM" id="SSF46589">
    <property type="entry name" value="tRNA-binding arm"/>
    <property type="match status" value="1"/>
</dbReference>
<feature type="binding site" evidence="14">
    <location>
        <begin position="289"/>
        <end position="292"/>
    </location>
    <ligand>
        <name>ATP</name>
        <dbReference type="ChEBI" id="CHEBI:30616"/>
    </ligand>
</feature>
<sequence length="461" mass="51926">MIDRQLLRDEPERVRDALAARNMEDVDIDRVLDVYDEWRSLKAEGDDLRHERNEVSQKIGQLKQEGKDEEAQEAIDRSGELKTELQELEARADELEAELDEALMELPNLPHESVPVGADEADNEEVSRVGFDDLRDLPDEVTPHYDLGEELDIIDEGRAAKTTGSGFYFLKGQGAMLEHALVQFMLDVHREQEYVDLFPPIPVKTTSMEGTGQLPKFAEDAYRIGGSETEGYEDDDLWLCPTAEVPVTNMYRDEILLKDDLPLKHQAYTPNFRREAGEHGTETRGIVRVHQFNKVELVNFVEPEESYDRLEALVDEAAEVLERLGLPYRVLSLCTGDLTFASAKTYDLEVWAPGTESEDSPEDLGGRWLEVSSASNFEDFQARRAGLRYRPERHESAEYLHTLNASGTAVGRVMVALLEYYQNEDGTVDVPEPLQPYMGGLEVIEGHEPVGEAAVGAGKKD</sequence>
<dbReference type="NCBIfam" id="TIGR00414">
    <property type="entry name" value="serS"/>
    <property type="match status" value="1"/>
</dbReference>
<evidence type="ECO:0000256" key="7">
    <source>
        <dbReference type="ARBA" id="ARBA00022840"/>
    </source>
</evidence>
<organism evidence="17 18">
    <name type="scientific">Haloferax marisrubri</name>
    <dbReference type="NCBI Taxonomy" id="1544719"/>
    <lineage>
        <taxon>Archaea</taxon>
        <taxon>Methanobacteriati</taxon>
        <taxon>Methanobacteriota</taxon>
        <taxon>Stenosarchaea group</taxon>
        <taxon>Halobacteria</taxon>
        <taxon>Halobacteriales</taxon>
        <taxon>Haloferacaceae</taxon>
        <taxon>Haloferax</taxon>
    </lineage>
</organism>
<comment type="domain">
    <text evidence="12">Consists of two distinct domains, a catalytic core and a N-terminal extension that is involved in tRNA binding.</text>
</comment>
<evidence type="ECO:0000256" key="5">
    <source>
        <dbReference type="ARBA" id="ARBA00022598"/>
    </source>
</evidence>
<feature type="binding site" evidence="12 14">
    <location>
        <begin position="273"/>
        <end position="275"/>
    </location>
    <ligand>
        <name>ATP</name>
        <dbReference type="ChEBI" id="CHEBI:30616"/>
    </ligand>
</feature>
<dbReference type="Proteomes" id="UP000053621">
    <property type="component" value="Unassembled WGS sequence"/>
</dbReference>
<reference evidence="17" key="1">
    <citation type="submission" date="2017-08" db="EMBL/GenBank/DDBJ databases">
        <title>Haloferax marisrubri sp. nov., isolated from the Discovery deep brine-seawater interface in the Red Sea.</title>
        <authorList>
            <person name="Zhang G."/>
            <person name="Stingl U."/>
        </authorList>
    </citation>
    <scope>NUCLEOTIDE SEQUENCE [LARGE SCALE GENOMIC DNA]</scope>
    <source>
        <strain evidence="17">SB3</strain>
    </source>
</reference>
<comment type="catalytic activity">
    <reaction evidence="11 12">
        <text>tRNA(Ser) + L-serine + ATP = L-seryl-tRNA(Ser) + AMP + diphosphate + H(+)</text>
        <dbReference type="Rhea" id="RHEA:12292"/>
        <dbReference type="Rhea" id="RHEA-COMP:9669"/>
        <dbReference type="Rhea" id="RHEA-COMP:9703"/>
        <dbReference type="ChEBI" id="CHEBI:15378"/>
        <dbReference type="ChEBI" id="CHEBI:30616"/>
        <dbReference type="ChEBI" id="CHEBI:33019"/>
        <dbReference type="ChEBI" id="CHEBI:33384"/>
        <dbReference type="ChEBI" id="CHEBI:78442"/>
        <dbReference type="ChEBI" id="CHEBI:78533"/>
        <dbReference type="ChEBI" id="CHEBI:456215"/>
        <dbReference type="EC" id="6.1.1.11"/>
    </reaction>
</comment>
<evidence type="ECO:0000256" key="9">
    <source>
        <dbReference type="ARBA" id="ARBA00023146"/>
    </source>
</evidence>
<gene>
    <name evidence="12" type="primary">serS</name>
    <name evidence="17" type="ORF">AUR65_008040</name>
</gene>
<feature type="binding site" evidence="13">
    <location>
        <position position="273"/>
    </location>
    <ligand>
        <name>L-serine</name>
        <dbReference type="ChEBI" id="CHEBI:33384"/>
    </ligand>
</feature>
<comment type="pathway">
    <text evidence="2 12">Aminoacyl-tRNA biosynthesis; selenocysteinyl-tRNA(Sec) biosynthesis; L-seryl-tRNA(Sec) from L-serine and tRNA(Sec): step 1/1.</text>
</comment>
<keyword evidence="6 12" id="KW-0547">Nucleotide-binding</keyword>
<dbReference type="GO" id="GO:0005737">
    <property type="term" value="C:cytoplasm"/>
    <property type="evidence" value="ECO:0007669"/>
    <property type="project" value="UniProtKB-SubCell"/>
</dbReference>
<dbReference type="PIRSF" id="PIRSF001529">
    <property type="entry name" value="Ser-tRNA-synth_IIa"/>
    <property type="match status" value="1"/>
</dbReference>
<evidence type="ECO:0000256" key="6">
    <source>
        <dbReference type="ARBA" id="ARBA00022741"/>
    </source>
</evidence>
<protein>
    <recommendedName>
        <fullName evidence="12">Serine--tRNA ligase</fullName>
        <ecNumber evidence="12">6.1.1.11</ecNumber>
    </recommendedName>
    <alternativeName>
        <fullName evidence="12">Seryl-tRNA synthetase</fullName>
        <shortName evidence="12">SerRS</shortName>
    </alternativeName>
    <alternativeName>
        <fullName evidence="12">Seryl-tRNA(Ser/Sec) synthetase</fullName>
    </alternativeName>
</protein>
<feature type="binding site" evidence="13">
    <location>
        <position position="242"/>
    </location>
    <ligand>
        <name>L-serine</name>
        <dbReference type="ChEBI" id="CHEBI:33384"/>
    </ligand>
</feature>
<evidence type="ECO:0000256" key="15">
    <source>
        <dbReference type="SAM" id="MobiDB-lite"/>
    </source>
</evidence>
<dbReference type="AlphaFoldDB" id="A0A2P4NQG5"/>
<dbReference type="OrthoDB" id="35932at2157"/>
<feature type="domain" description="Aminoacyl-transfer RNA synthetases class-II family profile" evidence="16">
    <location>
        <begin position="139"/>
        <end position="431"/>
    </location>
</feature>
<dbReference type="RefSeq" id="WP_058566335.1">
    <property type="nucleotide sequence ID" value="NZ_LOPW02000010.1"/>
</dbReference>
<dbReference type="InterPro" id="IPR042103">
    <property type="entry name" value="SerRS_1_N_sf"/>
</dbReference>
<dbReference type="Gene3D" id="1.10.287.40">
    <property type="entry name" value="Serine-tRNA synthetase, tRNA binding domain"/>
    <property type="match status" value="1"/>
</dbReference>
<evidence type="ECO:0000259" key="16">
    <source>
        <dbReference type="PROSITE" id="PS50862"/>
    </source>
</evidence>
<dbReference type="GO" id="GO:0004828">
    <property type="term" value="F:serine-tRNA ligase activity"/>
    <property type="evidence" value="ECO:0007669"/>
    <property type="project" value="UniProtKB-UniRule"/>
</dbReference>
<dbReference type="InterPro" id="IPR002314">
    <property type="entry name" value="aa-tRNA-synt_IIb"/>
</dbReference>
<evidence type="ECO:0000256" key="11">
    <source>
        <dbReference type="ARBA" id="ARBA00048823"/>
    </source>
</evidence>
<evidence type="ECO:0000313" key="18">
    <source>
        <dbReference type="Proteomes" id="UP000053621"/>
    </source>
</evidence>
<evidence type="ECO:0000256" key="2">
    <source>
        <dbReference type="ARBA" id="ARBA00005045"/>
    </source>
</evidence>
<comment type="caution">
    <text evidence="17">The sequence shown here is derived from an EMBL/GenBank/DDBJ whole genome shotgun (WGS) entry which is preliminary data.</text>
</comment>
<feature type="binding site" evidence="13">
    <location>
        <position position="404"/>
    </location>
    <ligand>
        <name>L-serine</name>
        <dbReference type="ChEBI" id="CHEBI:33384"/>
    </ligand>
</feature>
<comment type="subunit">
    <text evidence="12">Homodimer. The tRNA molecule binds across the dimer.</text>
</comment>
<feature type="binding site" evidence="12 13">
    <location>
        <position position="296"/>
    </location>
    <ligand>
        <name>L-serine</name>
        <dbReference type="ChEBI" id="CHEBI:33384"/>
    </ligand>
</feature>
<dbReference type="Pfam" id="PF02403">
    <property type="entry name" value="Seryl_tRNA_N"/>
    <property type="match status" value="1"/>
</dbReference>
<evidence type="ECO:0000256" key="4">
    <source>
        <dbReference type="ARBA" id="ARBA00022490"/>
    </source>
</evidence>
<dbReference type="GO" id="GO:0005524">
    <property type="term" value="F:ATP binding"/>
    <property type="evidence" value="ECO:0007669"/>
    <property type="project" value="UniProtKB-UniRule"/>
</dbReference>
<feature type="region of interest" description="Disordered" evidence="15">
    <location>
        <begin position="47"/>
        <end position="77"/>
    </location>
</feature>
<evidence type="ECO:0000256" key="3">
    <source>
        <dbReference type="ARBA" id="ARBA00010728"/>
    </source>
</evidence>
<dbReference type="GO" id="GO:0006434">
    <property type="term" value="P:seryl-tRNA aminoacylation"/>
    <property type="evidence" value="ECO:0007669"/>
    <property type="project" value="UniProtKB-UniRule"/>
</dbReference>
<comment type="function">
    <text evidence="12">Catalyzes the attachment of serine to tRNA(Ser). Is also able to aminoacylate tRNA(Sec) with serine, to form the misacylated tRNA L-seryl-tRNA(Sec), which will be further converted into selenocysteinyl-tRNA(Sec).</text>
</comment>
<dbReference type="EC" id="6.1.1.11" evidence="12"/>
<evidence type="ECO:0000256" key="12">
    <source>
        <dbReference type="HAMAP-Rule" id="MF_00176"/>
    </source>
</evidence>
<dbReference type="InterPro" id="IPR010978">
    <property type="entry name" value="tRNA-bd_arm"/>
</dbReference>
<proteinExistence type="inferred from homology"/>
<evidence type="ECO:0000256" key="10">
    <source>
        <dbReference type="ARBA" id="ARBA00047929"/>
    </source>
</evidence>
<keyword evidence="8 12" id="KW-0648">Protein biosynthesis</keyword>
<dbReference type="HAMAP" id="MF_00176">
    <property type="entry name" value="Ser_tRNA_synth_type1"/>
    <property type="match status" value="1"/>
</dbReference>
<keyword evidence="4 12" id="KW-0963">Cytoplasm</keyword>
<dbReference type="InterPro" id="IPR045864">
    <property type="entry name" value="aa-tRNA-synth_II/BPL/LPL"/>
</dbReference>
<keyword evidence="5 12" id="KW-0436">Ligase</keyword>
<dbReference type="Gene3D" id="3.30.930.10">
    <property type="entry name" value="Bira Bifunctional Protein, Domain 2"/>
    <property type="match status" value="1"/>
</dbReference>
<dbReference type="InterPro" id="IPR006195">
    <property type="entry name" value="aa-tRNA-synth_II"/>
</dbReference>
<name>A0A2P4NQG5_9EURY</name>
<feature type="binding site" evidence="12">
    <location>
        <position position="406"/>
    </location>
    <ligand>
        <name>L-serine</name>
        <dbReference type="ChEBI" id="CHEBI:33384"/>
    </ligand>
</feature>
<evidence type="ECO:0000256" key="1">
    <source>
        <dbReference type="ARBA" id="ARBA00004496"/>
    </source>
</evidence>
<feature type="binding site" evidence="12">
    <location>
        <position position="289"/>
    </location>
    <ligand>
        <name>ATP</name>
        <dbReference type="ChEBI" id="CHEBI:30616"/>
    </ligand>
</feature>
<feature type="binding site" evidence="12 14">
    <location>
        <begin position="370"/>
        <end position="373"/>
    </location>
    <ligand>
        <name>ATP</name>
        <dbReference type="ChEBI" id="CHEBI:30616"/>
    </ligand>
</feature>
<dbReference type="PRINTS" id="PR00981">
    <property type="entry name" value="TRNASYNTHSER"/>
</dbReference>
<dbReference type="PANTHER" id="PTHR43697:SF1">
    <property type="entry name" value="SERINE--TRNA LIGASE"/>
    <property type="match status" value="1"/>
</dbReference>
<dbReference type="Pfam" id="PF00587">
    <property type="entry name" value="tRNA-synt_2b"/>
    <property type="match status" value="1"/>
</dbReference>
<dbReference type="UniPathway" id="UPA00906">
    <property type="reaction ID" value="UER00895"/>
</dbReference>
<comment type="catalytic activity">
    <reaction evidence="10 12">
        <text>tRNA(Sec) + L-serine + ATP = L-seryl-tRNA(Sec) + AMP + diphosphate + H(+)</text>
        <dbReference type="Rhea" id="RHEA:42580"/>
        <dbReference type="Rhea" id="RHEA-COMP:9742"/>
        <dbReference type="Rhea" id="RHEA-COMP:10128"/>
        <dbReference type="ChEBI" id="CHEBI:15378"/>
        <dbReference type="ChEBI" id="CHEBI:30616"/>
        <dbReference type="ChEBI" id="CHEBI:33019"/>
        <dbReference type="ChEBI" id="CHEBI:33384"/>
        <dbReference type="ChEBI" id="CHEBI:78442"/>
        <dbReference type="ChEBI" id="CHEBI:78533"/>
        <dbReference type="ChEBI" id="CHEBI:456215"/>
        <dbReference type="EC" id="6.1.1.11"/>
    </reaction>
</comment>
<evidence type="ECO:0000256" key="14">
    <source>
        <dbReference type="PIRSR" id="PIRSR001529-2"/>
    </source>
</evidence>